<dbReference type="SUPFAM" id="SSF48264">
    <property type="entry name" value="Cytochrome P450"/>
    <property type="match status" value="1"/>
</dbReference>
<dbReference type="STRING" id="1442369.A0A0D2JBB0"/>
<dbReference type="GO" id="GO:0020037">
    <property type="term" value="F:heme binding"/>
    <property type="evidence" value="ECO:0007669"/>
    <property type="project" value="InterPro"/>
</dbReference>
<dbReference type="AlphaFoldDB" id="A0A0D2JBB0"/>
<dbReference type="Pfam" id="PF00067">
    <property type="entry name" value="p450"/>
    <property type="match status" value="1"/>
</dbReference>
<keyword evidence="2" id="KW-1185">Reference proteome</keyword>
<evidence type="ECO:0000313" key="1">
    <source>
        <dbReference type="EMBL" id="KIX06395.1"/>
    </source>
</evidence>
<gene>
    <name evidence="1" type="ORF">Z518_04371</name>
</gene>
<dbReference type="Proteomes" id="UP000053617">
    <property type="component" value="Unassembled WGS sequence"/>
</dbReference>
<protein>
    <submittedName>
        <fullName evidence="1">Uncharacterized protein</fullName>
    </submittedName>
</protein>
<dbReference type="EMBL" id="KN847477">
    <property type="protein sequence ID" value="KIX06395.1"/>
    <property type="molecule type" value="Genomic_DNA"/>
</dbReference>
<dbReference type="GeneID" id="25292442"/>
<dbReference type="InterPro" id="IPR015813">
    <property type="entry name" value="Pyrv/PenolPyrv_kinase-like_dom"/>
</dbReference>
<dbReference type="VEuPathDB" id="FungiDB:Z518_04371"/>
<dbReference type="InterPro" id="IPR001128">
    <property type="entry name" value="Cyt_P450"/>
</dbReference>
<dbReference type="Gene3D" id="1.10.630.10">
    <property type="entry name" value="Cytochrome P450"/>
    <property type="match status" value="1"/>
</dbReference>
<dbReference type="GO" id="GO:0016705">
    <property type="term" value="F:oxidoreductase activity, acting on paired donors, with incorporation or reduction of molecular oxygen"/>
    <property type="evidence" value="ECO:0007669"/>
    <property type="project" value="InterPro"/>
</dbReference>
<reference evidence="1 2" key="1">
    <citation type="submission" date="2015-01" db="EMBL/GenBank/DDBJ databases">
        <title>The Genome Sequence of Rhinocladiella mackenzie CBS 650.93.</title>
        <authorList>
            <consortium name="The Broad Institute Genomics Platform"/>
            <person name="Cuomo C."/>
            <person name="de Hoog S."/>
            <person name="Gorbushina A."/>
            <person name="Stielow B."/>
            <person name="Teixiera M."/>
            <person name="Abouelleil A."/>
            <person name="Chapman S.B."/>
            <person name="Priest M."/>
            <person name="Young S.K."/>
            <person name="Wortman J."/>
            <person name="Nusbaum C."/>
            <person name="Birren B."/>
        </authorList>
    </citation>
    <scope>NUCLEOTIDE SEQUENCE [LARGE SCALE GENOMIC DNA]</scope>
    <source>
        <strain evidence="1 2">CBS 650.93</strain>
    </source>
</reference>
<proteinExistence type="predicted"/>
<dbReference type="GO" id="GO:0005506">
    <property type="term" value="F:iron ion binding"/>
    <property type="evidence" value="ECO:0007669"/>
    <property type="project" value="InterPro"/>
</dbReference>
<dbReference type="GO" id="GO:0004497">
    <property type="term" value="F:monooxygenase activity"/>
    <property type="evidence" value="ECO:0007669"/>
    <property type="project" value="InterPro"/>
</dbReference>
<name>A0A0D2JBB0_9EURO</name>
<sequence length="332" mass="36896">MIFPVLVINTAATAKAILTQNSSATASRPEFYTFHKVGALAHVLCTSRSRDDARVKTQTPLFREIVYVENAISNFRSTTSNPPDYIPILRLNPFSGVSTTAKDMSARRNRYMAVMDQDLDERLEAGSYKPCIRANVKLDPDGKLNEVELTSLNVTMTAAGLDTMQSTVSWGLAILAMMPHVRDGALREIRQKYSQSEPLCDASDDLSTPKITVDKARELGYRTMIFPITGFGGAVKGIKESFAAIKQSGEEPADLVGVKEAFELCGLNDYIEVDKRARGRFSSGCGRRYLPVTLDDERHIYHTMRIDERDRWSRAMKDLVRGKSPSLVQGST</sequence>
<accession>A0A0D2JBB0</accession>
<organism evidence="1 2">
    <name type="scientific">Rhinocladiella mackenziei CBS 650.93</name>
    <dbReference type="NCBI Taxonomy" id="1442369"/>
    <lineage>
        <taxon>Eukaryota</taxon>
        <taxon>Fungi</taxon>
        <taxon>Dikarya</taxon>
        <taxon>Ascomycota</taxon>
        <taxon>Pezizomycotina</taxon>
        <taxon>Eurotiomycetes</taxon>
        <taxon>Chaetothyriomycetidae</taxon>
        <taxon>Chaetothyriales</taxon>
        <taxon>Herpotrichiellaceae</taxon>
        <taxon>Rhinocladiella</taxon>
    </lineage>
</organism>
<dbReference type="InterPro" id="IPR036396">
    <property type="entry name" value="Cyt_P450_sf"/>
</dbReference>
<dbReference type="OrthoDB" id="1055148at2759"/>
<dbReference type="HOGENOM" id="CLU_837150_0_0_1"/>
<evidence type="ECO:0000313" key="2">
    <source>
        <dbReference type="Proteomes" id="UP000053617"/>
    </source>
</evidence>
<dbReference type="SUPFAM" id="SSF51621">
    <property type="entry name" value="Phosphoenolpyruvate/pyruvate domain"/>
    <property type="match status" value="1"/>
</dbReference>
<dbReference type="RefSeq" id="XP_013273531.1">
    <property type="nucleotide sequence ID" value="XM_013418077.1"/>
</dbReference>